<accession>A0A7W4W609</accession>
<dbReference type="Gene3D" id="1.10.4030.10">
    <property type="entry name" value="Porin chaperone SurA, peptide-binding domain"/>
    <property type="match status" value="1"/>
</dbReference>
<keyword evidence="5 7" id="KW-0143">Chaperone</keyword>
<dbReference type="GO" id="GO:0050821">
    <property type="term" value="P:protein stabilization"/>
    <property type="evidence" value="ECO:0007669"/>
    <property type="project" value="InterPro"/>
</dbReference>
<reference evidence="9 10" key="1">
    <citation type="submission" date="2020-08" db="EMBL/GenBank/DDBJ databases">
        <title>Genomic Encyclopedia of Type Strains, Phase III (KMG-III): the genomes of soil and plant-associated and newly described type strains.</title>
        <authorList>
            <person name="Whitman W."/>
        </authorList>
    </citation>
    <scope>NUCLEOTIDE SEQUENCE [LARGE SCALE GENOMIC DNA]</scope>
    <source>
        <strain evidence="9 10">CECT 8654</strain>
    </source>
</reference>
<feature type="domain" description="PpiC" evidence="8">
    <location>
        <begin position="174"/>
        <end position="272"/>
    </location>
</feature>
<dbReference type="PANTHER" id="PTHR47637:SF1">
    <property type="entry name" value="CHAPERONE SURA"/>
    <property type="match status" value="1"/>
</dbReference>
<evidence type="ECO:0000313" key="9">
    <source>
        <dbReference type="EMBL" id="MBB3048131.1"/>
    </source>
</evidence>
<dbReference type="Proteomes" id="UP000537130">
    <property type="component" value="Unassembled WGS sequence"/>
</dbReference>
<gene>
    <name evidence="7" type="primary">surA</name>
    <name evidence="9" type="ORF">FHR99_002397</name>
</gene>
<feature type="signal peptide" evidence="7">
    <location>
        <begin position="1"/>
        <end position="24"/>
    </location>
</feature>
<comment type="function">
    <text evidence="7">Chaperone involved in the correct folding and assembly of outer membrane proteins. Recognizes specific patterns of aromatic residues and the orientation of their side chains, which are found more frequently in integral outer membrane proteins. May act in both early periplasmic and late outer membrane-associated steps of protein maturation.</text>
</comment>
<dbReference type="GO" id="GO:0003755">
    <property type="term" value="F:peptidyl-prolyl cis-trans isomerase activity"/>
    <property type="evidence" value="ECO:0007669"/>
    <property type="project" value="UniProtKB-UniRule"/>
</dbReference>
<keyword evidence="1 7" id="KW-0732">Signal</keyword>
<dbReference type="GO" id="GO:0043165">
    <property type="term" value="P:Gram-negative-bacterium-type cell outer membrane assembly"/>
    <property type="evidence" value="ECO:0007669"/>
    <property type="project" value="InterPro"/>
</dbReference>
<dbReference type="InterPro" id="IPR023034">
    <property type="entry name" value="PPIase_SurA"/>
</dbReference>
<dbReference type="Pfam" id="PF00639">
    <property type="entry name" value="Rotamase"/>
    <property type="match status" value="1"/>
</dbReference>
<feature type="chain" id="PRO_5031647487" description="Chaperone SurA" evidence="7">
    <location>
        <begin position="25"/>
        <end position="423"/>
    </location>
</feature>
<dbReference type="PROSITE" id="PS50198">
    <property type="entry name" value="PPIC_PPIASE_2"/>
    <property type="match status" value="2"/>
</dbReference>
<feature type="domain" description="PpiC" evidence="8">
    <location>
        <begin position="280"/>
        <end position="379"/>
    </location>
</feature>
<dbReference type="SUPFAM" id="SSF109998">
    <property type="entry name" value="Triger factor/SurA peptide-binding domain-like"/>
    <property type="match status" value="1"/>
</dbReference>
<dbReference type="EC" id="5.2.1.8" evidence="7"/>
<keyword evidence="3 7" id="KW-0574">Periplasm</keyword>
<dbReference type="AlphaFoldDB" id="A0A7W4W609"/>
<dbReference type="HAMAP" id="MF_01183">
    <property type="entry name" value="Chaperone_SurA"/>
    <property type="match status" value="1"/>
</dbReference>
<keyword evidence="4 7" id="KW-0697">Rotamase</keyword>
<evidence type="ECO:0000259" key="8">
    <source>
        <dbReference type="PROSITE" id="PS50198"/>
    </source>
</evidence>
<dbReference type="RefSeq" id="WP_183410894.1">
    <property type="nucleotide sequence ID" value="NZ_JACHWY010000002.1"/>
</dbReference>
<keyword evidence="6 7" id="KW-0413">Isomerase</keyword>
<dbReference type="InterPro" id="IPR046357">
    <property type="entry name" value="PPIase_dom_sf"/>
</dbReference>
<protein>
    <recommendedName>
        <fullName evidence="7">Chaperone SurA</fullName>
    </recommendedName>
    <alternativeName>
        <fullName evidence="7">Peptidyl-prolyl cis-trans isomerase SurA</fullName>
        <shortName evidence="7">PPIase SurA</shortName>
        <ecNumber evidence="7">5.2.1.8</ecNumber>
    </alternativeName>
    <alternativeName>
        <fullName evidence="7">Rotamase SurA</fullName>
    </alternativeName>
</protein>
<dbReference type="GO" id="GO:0042277">
    <property type="term" value="F:peptide binding"/>
    <property type="evidence" value="ECO:0007669"/>
    <property type="project" value="InterPro"/>
</dbReference>
<dbReference type="GO" id="GO:0030288">
    <property type="term" value="C:outer membrane-bounded periplasmic space"/>
    <property type="evidence" value="ECO:0007669"/>
    <property type="project" value="InterPro"/>
</dbReference>
<keyword evidence="2 7" id="KW-0677">Repeat</keyword>
<evidence type="ECO:0000256" key="3">
    <source>
        <dbReference type="ARBA" id="ARBA00022764"/>
    </source>
</evidence>
<name>A0A7W4W609_9GAMM</name>
<evidence type="ECO:0000256" key="7">
    <source>
        <dbReference type="HAMAP-Rule" id="MF_01183"/>
    </source>
</evidence>
<dbReference type="GO" id="GO:0006457">
    <property type="term" value="P:protein folding"/>
    <property type="evidence" value="ECO:0007669"/>
    <property type="project" value="UniProtKB-UniRule"/>
</dbReference>
<organism evidence="9 10">
    <name type="scientific">Litorivivens lipolytica</name>
    <dbReference type="NCBI Taxonomy" id="1524264"/>
    <lineage>
        <taxon>Bacteria</taxon>
        <taxon>Pseudomonadati</taxon>
        <taxon>Pseudomonadota</taxon>
        <taxon>Gammaproteobacteria</taxon>
        <taxon>Litorivivens</taxon>
    </lineage>
</organism>
<dbReference type="Gene3D" id="3.10.50.40">
    <property type="match status" value="2"/>
</dbReference>
<sequence length="423" mass="47841" precursor="true">MNKPFFKRIFGLLTLATLPFTAVADVQVLDEIVAIVDDNIILRSELDARLQQVRANIAQSGQDIPEERIRREVMDMMILENIQMQMAERVGLRISDEQLSAAMARIAAQNNMSLEQFREALNSSGTSYAAAREQIRREMVLQQVQRGNVNQRIQITDQEIANYLESEEGRNRTAPEYHFAHILVALPSDASSAQKAQARQQADKIYSALQGGKQKAIDALLKADNVRATDLGWRKQPDLPSLFADQASLVQDGEVLPPMESASGFHVVRLLESRGHNEVIAQTRARHILLKASAIRSEEETRELAASLRKRAQQGESFHELAKSFSEDIGSAQEGGDLGWTNPGQLVPEFQDAMEATAIGKISEPFKSRYGWHIVKVEDRRMQDVTMDLRRNMARNILHERKFGEELDIWLRKIRDEAYVDIK</sequence>
<comment type="domain">
    <text evidence="7">The PPIase activity resides only in the second parvulin domain. The N-terminal region and the C-terminal tail are necessary and sufficient for the chaperone activity of SurA. The PPIase activity is dispensable for SurA to function as a chaperone. The N-terminal region and the C-terminal tail are also required for porin recognition.</text>
</comment>
<evidence type="ECO:0000256" key="4">
    <source>
        <dbReference type="ARBA" id="ARBA00023110"/>
    </source>
</evidence>
<proteinExistence type="inferred from homology"/>
<dbReference type="SUPFAM" id="SSF54534">
    <property type="entry name" value="FKBP-like"/>
    <property type="match status" value="2"/>
</dbReference>
<dbReference type="PANTHER" id="PTHR47637">
    <property type="entry name" value="CHAPERONE SURA"/>
    <property type="match status" value="1"/>
</dbReference>
<evidence type="ECO:0000256" key="6">
    <source>
        <dbReference type="ARBA" id="ARBA00023235"/>
    </source>
</evidence>
<comment type="caution">
    <text evidence="9">The sequence shown here is derived from an EMBL/GenBank/DDBJ whole genome shotgun (WGS) entry which is preliminary data.</text>
</comment>
<evidence type="ECO:0000313" key="10">
    <source>
        <dbReference type="Proteomes" id="UP000537130"/>
    </source>
</evidence>
<evidence type="ECO:0000256" key="1">
    <source>
        <dbReference type="ARBA" id="ARBA00022729"/>
    </source>
</evidence>
<dbReference type="Pfam" id="PF13616">
    <property type="entry name" value="Rotamase_3"/>
    <property type="match status" value="1"/>
</dbReference>
<evidence type="ECO:0000256" key="5">
    <source>
        <dbReference type="ARBA" id="ARBA00023186"/>
    </source>
</evidence>
<dbReference type="InterPro" id="IPR000297">
    <property type="entry name" value="PPIase_PpiC"/>
</dbReference>
<dbReference type="InterPro" id="IPR027304">
    <property type="entry name" value="Trigger_fact/SurA_dom_sf"/>
</dbReference>
<comment type="subcellular location">
    <subcellularLocation>
        <location evidence="7">Periplasm</location>
    </subcellularLocation>
    <text evidence="7">Is capable of associating with the outer membrane.</text>
</comment>
<dbReference type="GO" id="GO:0051082">
    <property type="term" value="F:unfolded protein binding"/>
    <property type="evidence" value="ECO:0007669"/>
    <property type="project" value="UniProtKB-UniRule"/>
</dbReference>
<dbReference type="InterPro" id="IPR015391">
    <property type="entry name" value="SurA_N"/>
</dbReference>
<dbReference type="Pfam" id="PF09312">
    <property type="entry name" value="SurA_N"/>
    <property type="match status" value="1"/>
</dbReference>
<evidence type="ECO:0000256" key="2">
    <source>
        <dbReference type="ARBA" id="ARBA00022737"/>
    </source>
</evidence>
<dbReference type="InterPro" id="IPR050280">
    <property type="entry name" value="OMP_Chaperone_SurA"/>
</dbReference>
<keyword evidence="10" id="KW-1185">Reference proteome</keyword>
<dbReference type="EMBL" id="JACHWY010000002">
    <property type="protein sequence ID" value="MBB3048131.1"/>
    <property type="molecule type" value="Genomic_DNA"/>
</dbReference>
<comment type="catalytic activity">
    <reaction evidence="7">
        <text>[protein]-peptidylproline (omega=180) = [protein]-peptidylproline (omega=0)</text>
        <dbReference type="Rhea" id="RHEA:16237"/>
        <dbReference type="Rhea" id="RHEA-COMP:10747"/>
        <dbReference type="Rhea" id="RHEA-COMP:10748"/>
        <dbReference type="ChEBI" id="CHEBI:83833"/>
        <dbReference type="ChEBI" id="CHEBI:83834"/>
        <dbReference type="EC" id="5.2.1.8"/>
    </reaction>
</comment>